<keyword evidence="4" id="KW-1185">Reference proteome</keyword>
<proteinExistence type="predicted"/>
<organism evidence="3 4">
    <name type="scientific">Triparma laevis f. longispina</name>
    <dbReference type="NCBI Taxonomy" id="1714387"/>
    <lineage>
        <taxon>Eukaryota</taxon>
        <taxon>Sar</taxon>
        <taxon>Stramenopiles</taxon>
        <taxon>Ochrophyta</taxon>
        <taxon>Bolidophyceae</taxon>
        <taxon>Parmales</taxon>
        <taxon>Triparmaceae</taxon>
        <taxon>Triparma</taxon>
    </lineage>
</organism>
<dbReference type="SUPFAM" id="SSF48452">
    <property type="entry name" value="TPR-like"/>
    <property type="match status" value="1"/>
</dbReference>
<keyword evidence="2" id="KW-0802">TPR repeat</keyword>
<evidence type="ECO:0000313" key="3">
    <source>
        <dbReference type="EMBL" id="GMH99931.1"/>
    </source>
</evidence>
<gene>
    <name evidence="3" type="ORF">TrLO_g781</name>
</gene>
<sequence>MRSCPLAPVRCKYCRSSSRKPLRRFQYYSHLQSKHNAEVIIDGIFTPSTPVRFSPVQKCTLKGLHDKEFNKEVLERIEELEVLERIILDPKTASSETKIFFDKANIIKEQGYYKKAVRYFMLSKQGLKLGLDADGSTTDTYFASMGNLANTYIDMKDYEAGKECYLEILTMHEKLYGPDHKNTLLACNNLGTCYKIKEDFQKALELHTRAYKSRLKCLGRIAQGHPHKRKQYWKYYDVRFGSSEFDNAYKYYNIAREGREKSFGVNDEKTFQSWLNIAHIKGRFGELDEAIDISRKTLTKYEKKFGTDHGSSRMCAQRFVKACLMKGRENLTREEVSEMKLAMMKYSVSGDEGVTRETNAICN</sequence>
<dbReference type="SMART" id="SM00028">
    <property type="entry name" value="TPR"/>
    <property type="match status" value="3"/>
</dbReference>
<name>A0A9W7C4N4_9STRA</name>
<dbReference type="Pfam" id="PF13374">
    <property type="entry name" value="TPR_10"/>
    <property type="match status" value="1"/>
</dbReference>
<dbReference type="OrthoDB" id="1658288at2759"/>
<dbReference type="Proteomes" id="UP001165122">
    <property type="component" value="Unassembled WGS sequence"/>
</dbReference>
<evidence type="ECO:0000256" key="1">
    <source>
        <dbReference type="ARBA" id="ARBA00022737"/>
    </source>
</evidence>
<reference evidence="4" key="1">
    <citation type="journal article" date="2023" name="Commun. Biol.">
        <title>Genome analysis of Parmales, the sister group of diatoms, reveals the evolutionary specialization of diatoms from phago-mixotrophs to photoautotrophs.</title>
        <authorList>
            <person name="Ban H."/>
            <person name="Sato S."/>
            <person name="Yoshikawa S."/>
            <person name="Yamada K."/>
            <person name="Nakamura Y."/>
            <person name="Ichinomiya M."/>
            <person name="Sato N."/>
            <person name="Blanc-Mathieu R."/>
            <person name="Endo H."/>
            <person name="Kuwata A."/>
            <person name="Ogata H."/>
        </authorList>
    </citation>
    <scope>NUCLEOTIDE SEQUENCE [LARGE SCALE GENOMIC DNA]</scope>
    <source>
        <strain evidence="4">NIES 3700</strain>
    </source>
</reference>
<dbReference type="PANTHER" id="PTHR45641:SF19">
    <property type="entry name" value="NEPHROCYSTIN-3"/>
    <property type="match status" value="1"/>
</dbReference>
<dbReference type="InterPro" id="IPR019734">
    <property type="entry name" value="TPR_rpt"/>
</dbReference>
<comment type="caution">
    <text evidence="3">The sequence shown here is derived from an EMBL/GenBank/DDBJ whole genome shotgun (WGS) entry which is preliminary data.</text>
</comment>
<dbReference type="AlphaFoldDB" id="A0A9W7C4N4"/>
<dbReference type="EMBL" id="BRXW01000016">
    <property type="protein sequence ID" value="GMH99931.1"/>
    <property type="molecule type" value="Genomic_DNA"/>
</dbReference>
<evidence type="ECO:0000256" key="2">
    <source>
        <dbReference type="ARBA" id="ARBA00022803"/>
    </source>
</evidence>
<dbReference type="PANTHER" id="PTHR45641">
    <property type="entry name" value="TETRATRICOPEPTIDE REPEAT PROTEIN (AFU_ORTHOLOGUE AFUA_6G03870)"/>
    <property type="match status" value="1"/>
</dbReference>
<keyword evidence="1" id="KW-0677">Repeat</keyword>
<accession>A0A9W7C4N4</accession>
<dbReference type="Gene3D" id="1.25.40.10">
    <property type="entry name" value="Tetratricopeptide repeat domain"/>
    <property type="match status" value="1"/>
</dbReference>
<dbReference type="Pfam" id="PF13424">
    <property type="entry name" value="TPR_12"/>
    <property type="match status" value="1"/>
</dbReference>
<dbReference type="InterPro" id="IPR011990">
    <property type="entry name" value="TPR-like_helical_dom_sf"/>
</dbReference>
<protein>
    <submittedName>
        <fullName evidence="3">Uncharacterized protein</fullName>
    </submittedName>
</protein>
<evidence type="ECO:0000313" key="4">
    <source>
        <dbReference type="Proteomes" id="UP001165122"/>
    </source>
</evidence>